<dbReference type="Gene3D" id="3.40.190.10">
    <property type="entry name" value="Periplasmic binding protein-like II"/>
    <property type="match status" value="2"/>
</dbReference>
<evidence type="ECO:0000256" key="2">
    <source>
        <dbReference type="ARBA" id="ARBA00022448"/>
    </source>
</evidence>
<reference evidence="8" key="1">
    <citation type="submission" date="2015-09" db="EMBL/GenBank/DDBJ databases">
        <authorList>
            <person name="Bertelli C."/>
        </authorList>
    </citation>
    <scope>NUCLEOTIDE SEQUENCE [LARGE SCALE GENOMIC DNA]</scope>
    <source>
        <strain evidence="8">KNic</strain>
    </source>
</reference>
<dbReference type="PANTHER" id="PTHR30222">
    <property type="entry name" value="SPERMIDINE/PUTRESCINE-BINDING PERIPLASMIC PROTEIN"/>
    <property type="match status" value="1"/>
</dbReference>
<dbReference type="GO" id="GO:0042597">
    <property type="term" value="C:periplasmic space"/>
    <property type="evidence" value="ECO:0007669"/>
    <property type="project" value="UniProtKB-SubCell"/>
</dbReference>
<feature type="binding site" evidence="5">
    <location>
        <position position="84"/>
    </location>
    <ligand>
        <name>spermidine</name>
        <dbReference type="ChEBI" id="CHEBI:57834"/>
    </ligand>
</feature>
<dbReference type="Proteomes" id="UP000069902">
    <property type="component" value="Chromosome cPNK"/>
</dbReference>
<evidence type="ECO:0000256" key="3">
    <source>
        <dbReference type="ARBA" id="ARBA00022729"/>
    </source>
</evidence>
<dbReference type="PATRIC" id="fig|389348.3.peg.1179"/>
<keyword evidence="4" id="KW-0574">Periplasm</keyword>
<comment type="subcellular location">
    <subcellularLocation>
        <location evidence="1">Periplasm</location>
    </subcellularLocation>
</comment>
<dbReference type="CDD" id="cd13590">
    <property type="entry name" value="PBP2_PotD_PotF_like"/>
    <property type="match status" value="1"/>
</dbReference>
<evidence type="ECO:0000256" key="4">
    <source>
        <dbReference type="ARBA" id="ARBA00022764"/>
    </source>
</evidence>
<dbReference type="AlphaFoldDB" id="A0A0U5JC44"/>
<accession>A0A0U5JC44</accession>
<evidence type="ECO:0000256" key="6">
    <source>
        <dbReference type="SAM" id="SignalP"/>
    </source>
</evidence>
<dbReference type="GO" id="GO:0019808">
    <property type="term" value="F:polyamine binding"/>
    <property type="evidence" value="ECO:0007669"/>
    <property type="project" value="InterPro"/>
</dbReference>
<gene>
    <name evidence="7" type="primary">potD</name>
    <name evidence="7" type="ORF">PNK_1068</name>
</gene>
<dbReference type="STRING" id="389348.PNK_1068"/>
<dbReference type="InParanoid" id="A0A0U5JC44"/>
<dbReference type="KEGG" id="pnl:PNK_1068"/>
<proteinExistence type="predicted"/>
<dbReference type="RefSeq" id="WP_059060748.1">
    <property type="nucleotide sequence ID" value="NZ_LN879502.1"/>
</dbReference>
<feature type="signal peptide" evidence="6">
    <location>
        <begin position="1"/>
        <end position="19"/>
    </location>
</feature>
<organism evidence="7 8">
    <name type="scientific">Candidatus Protochlamydia naegleriophila</name>
    <dbReference type="NCBI Taxonomy" id="389348"/>
    <lineage>
        <taxon>Bacteria</taxon>
        <taxon>Pseudomonadati</taxon>
        <taxon>Chlamydiota</taxon>
        <taxon>Chlamydiia</taxon>
        <taxon>Parachlamydiales</taxon>
        <taxon>Parachlamydiaceae</taxon>
        <taxon>Candidatus Protochlamydia</taxon>
    </lineage>
</organism>
<dbReference type="PANTHER" id="PTHR30222:SF17">
    <property type="entry name" value="SPERMIDINE_PUTRESCINE-BINDING PERIPLASMIC PROTEIN"/>
    <property type="match status" value="1"/>
</dbReference>
<dbReference type="Pfam" id="PF13416">
    <property type="entry name" value="SBP_bac_8"/>
    <property type="match status" value="1"/>
</dbReference>
<dbReference type="PRINTS" id="PR00909">
    <property type="entry name" value="SPERMDNBNDNG"/>
</dbReference>
<keyword evidence="8" id="KW-1185">Reference proteome</keyword>
<keyword evidence="3 6" id="KW-0732">Signal</keyword>
<name>A0A0U5JC44_9BACT</name>
<dbReference type="InterPro" id="IPR001188">
    <property type="entry name" value="Sperm_putr-bd"/>
</dbReference>
<dbReference type="InterPro" id="IPR006059">
    <property type="entry name" value="SBP"/>
</dbReference>
<dbReference type="GO" id="GO:0015846">
    <property type="term" value="P:polyamine transport"/>
    <property type="evidence" value="ECO:0007669"/>
    <property type="project" value="InterPro"/>
</dbReference>
<evidence type="ECO:0000313" key="7">
    <source>
        <dbReference type="EMBL" id="CUI16685.1"/>
    </source>
</evidence>
<dbReference type="EMBL" id="LN879502">
    <property type="protein sequence ID" value="CUI16685.1"/>
    <property type="molecule type" value="Genomic_DNA"/>
</dbReference>
<evidence type="ECO:0000256" key="5">
    <source>
        <dbReference type="PIRSR" id="PIRSR019574-1"/>
    </source>
</evidence>
<feature type="chain" id="PRO_5006860379" evidence="6">
    <location>
        <begin position="20"/>
        <end position="345"/>
    </location>
</feature>
<dbReference type="PIRSF" id="PIRSF019574">
    <property type="entry name" value="Periplasmic_polyamine_BP"/>
    <property type="match status" value="1"/>
</dbReference>
<dbReference type="SUPFAM" id="SSF53850">
    <property type="entry name" value="Periplasmic binding protein-like II"/>
    <property type="match status" value="1"/>
</dbReference>
<feature type="binding site" evidence="5">
    <location>
        <begin position="166"/>
        <end position="169"/>
    </location>
    <ligand>
        <name>spermidine</name>
        <dbReference type="ChEBI" id="CHEBI:57834"/>
    </ligand>
</feature>
<dbReference type="PROSITE" id="PS51257">
    <property type="entry name" value="PROKAR_LIPOPROTEIN"/>
    <property type="match status" value="1"/>
</dbReference>
<dbReference type="FunCoup" id="A0A0U5JC44">
    <property type="interactions" value="89"/>
</dbReference>
<evidence type="ECO:0000313" key="8">
    <source>
        <dbReference type="Proteomes" id="UP000069902"/>
    </source>
</evidence>
<keyword evidence="2" id="KW-0813">Transport</keyword>
<evidence type="ECO:0000256" key="1">
    <source>
        <dbReference type="ARBA" id="ARBA00004418"/>
    </source>
</evidence>
<protein>
    <submittedName>
        <fullName evidence="7">Putative spermidine/putrescine-binding protein</fullName>
    </submittedName>
</protein>
<sequence length="345" mass="39113">MKKYFLSLLTMVFCLAAFTGCQNSTGPELHIMIWSDYIKPELIERFQDEHQCKVVVDTFDSNESMYAKLKLGRTGYDVIFPSNYFVNIMNQQGMLQPLDATLIPNAQNLDPQYLKQINPALLNYGIPYMVSSAGIIYRTDKVADLESSWGVFGKSNYKGRMTMLNDVRETIGAALKFLGYSANTTNPTEIDEAAQLLINWKPNFAKFESEQYKAGIASAEYLIVNGYNGDALQVMKENSNVDFIYPQEGITFSVDFMVIPKDAPNRELAHAFMNYLLQADVAAENMEHSLFFSPNKAAYEKLPDDLRNNKVLFLPADVFEQAELIDYLGEKGILYNKAWDKIKVS</sequence>